<reference evidence="1 2" key="1">
    <citation type="submission" date="2020-10" db="EMBL/GenBank/DDBJ databases">
        <title>The Coptis chinensis genome and diversification of protoberbering-type alkaloids.</title>
        <authorList>
            <person name="Wang B."/>
            <person name="Shu S."/>
            <person name="Song C."/>
            <person name="Liu Y."/>
        </authorList>
    </citation>
    <scope>NUCLEOTIDE SEQUENCE [LARGE SCALE GENOMIC DNA]</scope>
    <source>
        <strain evidence="1">HL-2020</strain>
        <tissue evidence="1">Leaf</tissue>
    </source>
</reference>
<evidence type="ECO:0000313" key="2">
    <source>
        <dbReference type="Proteomes" id="UP000631114"/>
    </source>
</evidence>
<sequence>HRNGSFFLIDKEVENKLQSGTFFLGISCHAWSNCRSYNVTHRIMRKGDALWDSFQTSMV</sequence>
<protein>
    <submittedName>
        <fullName evidence="1">Uncharacterized protein</fullName>
    </submittedName>
</protein>
<evidence type="ECO:0000313" key="1">
    <source>
        <dbReference type="EMBL" id="KAF9618978.1"/>
    </source>
</evidence>
<dbReference type="Proteomes" id="UP000631114">
    <property type="component" value="Unassembled WGS sequence"/>
</dbReference>
<name>A0A835ILX3_9MAGN</name>
<proteinExistence type="predicted"/>
<comment type="caution">
    <text evidence="1">The sequence shown here is derived from an EMBL/GenBank/DDBJ whole genome shotgun (WGS) entry which is preliminary data.</text>
</comment>
<organism evidence="1 2">
    <name type="scientific">Coptis chinensis</name>
    <dbReference type="NCBI Taxonomy" id="261450"/>
    <lineage>
        <taxon>Eukaryota</taxon>
        <taxon>Viridiplantae</taxon>
        <taxon>Streptophyta</taxon>
        <taxon>Embryophyta</taxon>
        <taxon>Tracheophyta</taxon>
        <taxon>Spermatophyta</taxon>
        <taxon>Magnoliopsida</taxon>
        <taxon>Ranunculales</taxon>
        <taxon>Ranunculaceae</taxon>
        <taxon>Coptidoideae</taxon>
        <taxon>Coptis</taxon>
    </lineage>
</organism>
<gene>
    <name evidence="1" type="ORF">IFM89_002973</name>
</gene>
<feature type="non-terminal residue" evidence="1">
    <location>
        <position position="1"/>
    </location>
</feature>
<accession>A0A835ILX3</accession>
<keyword evidence="2" id="KW-1185">Reference proteome</keyword>
<dbReference type="AlphaFoldDB" id="A0A835ILX3"/>
<dbReference type="EMBL" id="JADFTS010000002">
    <property type="protein sequence ID" value="KAF9618978.1"/>
    <property type="molecule type" value="Genomic_DNA"/>
</dbReference>